<comment type="caution">
    <text evidence="2">The sequence shown here is derived from an EMBL/GenBank/DDBJ whole genome shotgun (WGS) entry which is preliminary data.</text>
</comment>
<evidence type="ECO:0008006" key="4">
    <source>
        <dbReference type="Google" id="ProtNLM"/>
    </source>
</evidence>
<dbReference type="AlphaFoldDB" id="A0A2G9EFR3"/>
<accession>A0A2G9EFR3</accession>
<keyword evidence="1" id="KW-0472">Membrane</keyword>
<gene>
    <name evidence="2" type="ORF">CTM71_04520</name>
</gene>
<dbReference type="Proteomes" id="UP000229011">
    <property type="component" value="Unassembled WGS sequence"/>
</dbReference>
<keyword evidence="1" id="KW-1133">Transmembrane helix</keyword>
<dbReference type="EMBL" id="PEQY01000001">
    <property type="protein sequence ID" value="PIM79705.1"/>
    <property type="molecule type" value="Genomic_DNA"/>
</dbReference>
<keyword evidence="1" id="KW-0812">Transmembrane</keyword>
<protein>
    <recommendedName>
        <fullName evidence="4">DUF3139 domain-containing protein</fullName>
    </recommendedName>
</protein>
<evidence type="ECO:0000256" key="1">
    <source>
        <dbReference type="SAM" id="Phobius"/>
    </source>
</evidence>
<sequence>MKIIKNKKLLLILILVYSITSFFMIIKEKKIYKFTDENKITEYILEKTFRENYKLIFLEYEFENLEKIGENNSYFAFFFLSFEDEKEEENYYILDKKTNKFSYSSSKDIIIEKGIILKNVETFMQEKGVTIYD</sequence>
<dbReference type="GeneID" id="93327713"/>
<evidence type="ECO:0000313" key="3">
    <source>
        <dbReference type="Proteomes" id="UP000229011"/>
    </source>
</evidence>
<dbReference type="RefSeq" id="WP_099958412.1">
    <property type="nucleotide sequence ID" value="NZ_PEQY01000001.1"/>
</dbReference>
<reference evidence="2 3" key="1">
    <citation type="submission" date="2017-11" db="EMBL/GenBank/DDBJ databases">
        <title>Genome sequencing of Fusobacterium periodonticum KCOM 1259.</title>
        <authorList>
            <person name="Kook J.-K."/>
            <person name="Park S.-N."/>
            <person name="Lim Y.K."/>
        </authorList>
    </citation>
    <scope>NUCLEOTIDE SEQUENCE [LARGE SCALE GENOMIC DNA]</scope>
    <source>
        <strain evidence="2 3">KCOM 1259</strain>
    </source>
</reference>
<proteinExistence type="predicted"/>
<feature type="transmembrane region" description="Helical" evidence="1">
    <location>
        <begin position="9"/>
        <end position="26"/>
    </location>
</feature>
<evidence type="ECO:0000313" key="2">
    <source>
        <dbReference type="EMBL" id="PIM79705.1"/>
    </source>
</evidence>
<name>A0A2G9EFR3_9FUSO</name>
<organism evidence="2 3">
    <name type="scientific">Fusobacterium pseudoperiodonticum</name>
    <dbReference type="NCBI Taxonomy" id="2663009"/>
    <lineage>
        <taxon>Bacteria</taxon>
        <taxon>Fusobacteriati</taxon>
        <taxon>Fusobacteriota</taxon>
        <taxon>Fusobacteriia</taxon>
        <taxon>Fusobacteriales</taxon>
        <taxon>Fusobacteriaceae</taxon>
        <taxon>Fusobacterium</taxon>
    </lineage>
</organism>